<dbReference type="OrthoDB" id="583109at2"/>
<sequence length="332" mass="38046">MLSKGELLTGAWHKHTYRVLHELGRGAIGVVYLVEKTDNGQLCAMKVAASMQSIAAEYKRLEKIQGKVQSRHFGPLLFELDDVQIRNQKLYYYTMEYITGESLKAYCESLNGHKSLNVHKSLTTHNKCELEQHQYLTCVYQIIENLTKLHKKNHIFCDLKPENVIIDADDKRAKFVDFGGVVPVGRMVKQYTVLYDRGSWKMGSRKADINYDLFAVGILLIQGFVGKESLQTAQKNPLPIYALYDIIHKKLEPKYKQICIKIFSEKYRSAKELQGDFSKALSLKNKVVVSDTYKFKSRTGFYGRIGKLVGIIDIAFWVSFSFMLGSIYLVLK</sequence>
<evidence type="ECO:0000256" key="5">
    <source>
        <dbReference type="SAM" id="Phobius"/>
    </source>
</evidence>
<dbReference type="GO" id="GO:0005829">
    <property type="term" value="C:cytosol"/>
    <property type="evidence" value="ECO:0007669"/>
    <property type="project" value="TreeGrafter"/>
</dbReference>
<dbReference type="GO" id="GO:0016020">
    <property type="term" value="C:membrane"/>
    <property type="evidence" value="ECO:0007669"/>
    <property type="project" value="TreeGrafter"/>
</dbReference>
<dbReference type="Gene3D" id="1.10.510.10">
    <property type="entry name" value="Transferase(Phosphotransferase) domain 1"/>
    <property type="match status" value="1"/>
</dbReference>
<dbReference type="SMART" id="SM00220">
    <property type="entry name" value="S_TKc"/>
    <property type="match status" value="1"/>
</dbReference>
<evidence type="ECO:0000313" key="7">
    <source>
        <dbReference type="EMBL" id="OEF95771.1"/>
    </source>
</evidence>
<evidence type="ECO:0000256" key="2">
    <source>
        <dbReference type="ARBA" id="ARBA00022741"/>
    </source>
</evidence>
<dbReference type="Pfam" id="PF00069">
    <property type="entry name" value="Pkinase"/>
    <property type="match status" value="1"/>
</dbReference>
<dbReference type="AlphaFoldDB" id="A0A1E5FZ49"/>
<feature type="transmembrane region" description="Helical" evidence="5">
    <location>
        <begin position="308"/>
        <end position="331"/>
    </location>
</feature>
<keyword evidence="8" id="KW-1185">Reference proteome</keyword>
<accession>A0A1E5FZ49</accession>
<dbReference type="GO" id="GO:0000407">
    <property type="term" value="C:phagophore assembly site"/>
    <property type="evidence" value="ECO:0007669"/>
    <property type="project" value="TreeGrafter"/>
</dbReference>
<keyword evidence="3" id="KW-0418">Kinase</keyword>
<dbReference type="InterPro" id="IPR011009">
    <property type="entry name" value="Kinase-like_dom_sf"/>
</dbReference>
<evidence type="ECO:0000313" key="8">
    <source>
        <dbReference type="Proteomes" id="UP000094296"/>
    </source>
</evidence>
<dbReference type="RefSeq" id="WP_069644337.1">
    <property type="nucleotide sequence ID" value="NZ_MIJE01000035.1"/>
</dbReference>
<gene>
    <name evidence="7" type="ORF">BHF68_11780</name>
</gene>
<evidence type="ECO:0000256" key="1">
    <source>
        <dbReference type="ARBA" id="ARBA00022679"/>
    </source>
</evidence>
<keyword evidence="2" id="KW-0547">Nucleotide-binding</keyword>
<dbReference type="GO" id="GO:0004674">
    <property type="term" value="F:protein serine/threonine kinase activity"/>
    <property type="evidence" value="ECO:0007669"/>
    <property type="project" value="InterPro"/>
</dbReference>
<dbReference type="EMBL" id="MIJE01000035">
    <property type="protein sequence ID" value="OEF95771.1"/>
    <property type="molecule type" value="Genomic_DNA"/>
</dbReference>
<keyword evidence="5" id="KW-0812">Transmembrane</keyword>
<proteinExistence type="predicted"/>
<dbReference type="PANTHER" id="PTHR24348">
    <property type="entry name" value="SERINE/THREONINE-PROTEIN KINASE UNC-51-RELATED"/>
    <property type="match status" value="1"/>
</dbReference>
<organism evidence="7 8">
    <name type="scientific">Desulfuribacillus alkaliarsenatis</name>
    <dbReference type="NCBI Taxonomy" id="766136"/>
    <lineage>
        <taxon>Bacteria</taxon>
        <taxon>Bacillati</taxon>
        <taxon>Bacillota</taxon>
        <taxon>Desulfuribacillia</taxon>
        <taxon>Desulfuribacillales</taxon>
        <taxon>Desulfuribacillaceae</taxon>
        <taxon>Desulfuribacillus</taxon>
    </lineage>
</organism>
<dbReference type="InterPro" id="IPR045269">
    <property type="entry name" value="Atg1-like"/>
</dbReference>
<keyword evidence="1" id="KW-0808">Transferase</keyword>
<dbReference type="STRING" id="766136.BHF68_11780"/>
<dbReference type="PROSITE" id="PS50011">
    <property type="entry name" value="PROTEIN_KINASE_DOM"/>
    <property type="match status" value="1"/>
</dbReference>
<reference evidence="7 8" key="1">
    <citation type="submission" date="2016-09" db="EMBL/GenBank/DDBJ databases">
        <title>Draft genome sequence for the type strain of Desulfuribacillus alkaliarsenatis AHT28, an obligately anaerobic, sulfidogenic bacterium isolated from Russian soda lake sediments.</title>
        <authorList>
            <person name="Abin C.A."/>
            <person name="Hollibaugh J.T."/>
        </authorList>
    </citation>
    <scope>NUCLEOTIDE SEQUENCE [LARGE SCALE GENOMIC DNA]</scope>
    <source>
        <strain evidence="7 8">AHT28</strain>
    </source>
</reference>
<dbReference type="GO" id="GO:0005776">
    <property type="term" value="C:autophagosome"/>
    <property type="evidence" value="ECO:0007669"/>
    <property type="project" value="TreeGrafter"/>
</dbReference>
<dbReference type="PANTHER" id="PTHR24348:SF22">
    <property type="entry name" value="NON-SPECIFIC SERINE_THREONINE PROTEIN KINASE"/>
    <property type="match status" value="1"/>
</dbReference>
<keyword evidence="5" id="KW-1133">Transmembrane helix</keyword>
<dbReference type="GO" id="GO:0005524">
    <property type="term" value="F:ATP binding"/>
    <property type="evidence" value="ECO:0007669"/>
    <property type="project" value="UniProtKB-KW"/>
</dbReference>
<dbReference type="SUPFAM" id="SSF56112">
    <property type="entry name" value="Protein kinase-like (PK-like)"/>
    <property type="match status" value="1"/>
</dbReference>
<evidence type="ECO:0000259" key="6">
    <source>
        <dbReference type="PROSITE" id="PS50011"/>
    </source>
</evidence>
<evidence type="ECO:0000256" key="3">
    <source>
        <dbReference type="ARBA" id="ARBA00022777"/>
    </source>
</evidence>
<dbReference type="Proteomes" id="UP000094296">
    <property type="component" value="Unassembled WGS sequence"/>
</dbReference>
<keyword evidence="5" id="KW-0472">Membrane</keyword>
<evidence type="ECO:0000256" key="4">
    <source>
        <dbReference type="ARBA" id="ARBA00022840"/>
    </source>
</evidence>
<keyword evidence="4" id="KW-0067">ATP-binding</keyword>
<name>A0A1E5FZ49_9FIRM</name>
<protein>
    <recommendedName>
        <fullName evidence="6">Protein kinase domain-containing protein</fullName>
    </recommendedName>
</protein>
<dbReference type="InterPro" id="IPR000719">
    <property type="entry name" value="Prot_kinase_dom"/>
</dbReference>
<feature type="domain" description="Protein kinase" evidence="6">
    <location>
        <begin position="17"/>
        <end position="288"/>
    </location>
</feature>
<comment type="caution">
    <text evidence="7">The sequence shown here is derived from an EMBL/GenBank/DDBJ whole genome shotgun (WGS) entry which is preliminary data.</text>
</comment>